<dbReference type="InterPro" id="IPR003100">
    <property type="entry name" value="PAZ_dom"/>
</dbReference>
<dbReference type="eggNOG" id="KOG1041">
    <property type="taxonomic scope" value="Eukaryota"/>
</dbReference>
<feature type="compositionally biased region" description="Basic and acidic residues" evidence="1">
    <location>
        <begin position="51"/>
        <end position="62"/>
    </location>
</feature>
<evidence type="ECO:0000313" key="4">
    <source>
        <dbReference type="EMBL" id="EDO16603.1"/>
    </source>
</evidence>
<dbReference type="InterPro" id="IPR003165">
    <property type="entry name" value="Piwi"/>
</dbReference>
<dbReference type="GO" id="GO:0003723">
    <property type="term" value="F:RNA binding"/>
    <property type="evidence" value="ECO:0007669"/>
    <property type="project" value="InterPro"/>
</dbReference>
<reference evidence="4 5" key="1">
    <citation type="journal article" date="2007" name="Proc. Natl. Acad. Sci. U.S.A.">
        <title>Independent sorting-out of thousands of duplicated gene pairs in two yeast species descended from a whole-genome duplication.</title>
        <authorList>
            <person name="Scannell D.R."/>
            <person name="Frank A.C."/>
            <person name="Conant G.C."/>
            <person name="Byrne K.P."/>
            <person name="Woolfit M."/>
            <person name="Wolfe K.H."/>
        </authorList>
    </citation>
    <scope>NUCLEOTIDE SEQUENCE [LARGE SCALE GENOMIC DNA]</scope>
    <source>
        <strain evidence="5">ATCC 22028 / DSM 70294 / BCRC 21397 / CBS 2163 / NBRC 10782 / NRRL Y-8283 / UCD 57-17</strain>
    </source>
</reference>
<dbReference type="InterPro" id="IPR040937">
    <property type="entry name" value="Ago_N_1"/>
</dbReference>
<feature type="compositionally biased region" description="Basic and acidic residues" evidence="1">
    <location>
        <begin position="77"/>
        <end position="89"/>
    </location>
</feature>
<feature type="domain" description="Piwi" evidence="3">
    <location>
        <begin position="888"/>
        <end position="1209"/>
    </location>
</feature>
<name>A7TMA9_VANPO</name>
<dbReference type="Proteomes" id="UP000000267">
    <property type="component" value="Unassembled WGS sequence"/>
</dbReference>
<dbReference type="PROSITE" id="PS50822">
    <property type="entry name" value="PIWI"/>
    <property type="match status" value="1"/>
</dbReference>
<evidence type="ECO:0007829" key="7">
    <source>
        <dbReference type="PDB" id="5THE"/>
    </source>
</evidence>
<organism evidence="5">
    <name type="scientific">Vanderwaltozyma polyspora (strain ATCC 22028 / DSM 70294 / BCRC 21397 / CBS 2163 / NBRC 10782 / NRRL Y-8283 / UCD 57-17)</name>
    <name type="common">Kluyveromyces polysporus</name>
    <dbReference type="NCBI Taxonomy" id="436907"/>
    <lineage>
        <taxon>Eukaryota</taxon>
        <taxon>Fungi</taxon>
        <taxon>Dikarya</taxon>
        <taxon>Ascomycota</taxon>
        <taxon>Saccharomycotina</taxon>
        <taxon>Saccharomycetes</taxon>
        <taxon>Saccharomycetales</taxon>
        <taxon>Saccharomycetaceae</taxon>
        <taxon>Vanderwaltozyma</taxon>
    </lineage>
</organism>
<gene>
    <name evidence="4" type="ORF">Kpol_520p25</name>
</gene>
<feature type="compositionally biased region" description="Basic residues" evidence="1">
    <location>
        <begin position="64"/>
        <end position="76"/>
    </location>
</feature>
<dbReference type="PROSITE" id="PS50821">
    <property type="entry name" value="PAZ"/>
    <property type="match status" value="1"/>
</dbReference>
<dbReference type="EMBL" id="DS480421">
    <property type="protein sequence ID" value="EDO16603.1"/>
    <property type="molecule type" value="Genomic_DNA"/>
</dbReference>
<dbReference type="OMA" id="RPYINYS"/>
<feature type="compositionally biased region" description="Polar residues" evidence="1">
    <location>
        <begin position="117"/>
        <end position="126"/>
    </location>
</feature>
<dbReference type="Pfam" id="PF18236">
    <property type="entry name" value="AGO_N"/>
    <property type="match status" value="1"/>
</dbReference>
<dbReference type="OrthoDB" id="10252740at2759"/>
<keyword evidence="5" id="KW-1185">Reference proteome</keyword>
<protein>
    <recommendedName>
        <fullName evidence="8">Piwi domain-containing protein</fullName>
    </recommendedName>
</protein>
<dbReference type="Gene3D" id="3.30.420.10">
    <property type="entry name" value="Ribonuclease H-like superfamily/Ribonuclease H"/>
    <property type="match status" value="1"/>
</dbReference>
<evidence type="ECO:0000313" key="5">
    <source>
        <dbReference type="Proteomes" id="UP000000267"/>
    </source>
</evidence>
<dbReference type="SUPFAM" id="SSF101690">
    <property type="entry name" value="PAZ domain"/>
    <property type="match status" value="1"/>
</dbReference>
<feature type="compositionally biased region" description="Gly residues" evidence="1">
    <location>
        <begin position="839"/>
        <end position="860"/>
    </location>
</feature>
<feature type="compositionally biased region" description="Low complexity" evidence="1">
    <location>
        <begin position="176"/>
        <end position="194"/>
    </location>
</feature>
<dbReference type="RefSeq" id="XP_001644461.1">
    <property type="nucleotide sequence ID" value="XM_001644411.1"/>
</dbReference>
<dbReference type="InterPro" id="IPR036085">
    <property type="entry name" value="PAZ_dom_sf"/>
</dbReference>
<dbReference type="Pfam" id="PF02171">
    <property type="entry name" value="Piwi"/>
    <property type="match status" value="1"/>
</dbReference>
<dbReference type="Pfam" id="PF18351">
    <property type="entry name" value="Ago_N_1"/>
    <property type="match status" value="1"/>
</dbReference>
<dbReference type="Pfam" id="PF02170">
    <property type="entry name" value="PAZ"/>
    <property type="match status" value="1"/>
</dbReference>
<dbReference type="PhylomeDB" id="A7TMA9"/>
<evidence type="ECO:0007829" key="6">
    <source>
        <dbReference type="PDB" id="4F1N"/>
    </source>
</evidence>
<dbReference type="HOGENOM" id="CLU_274186_0_0_1"/>
<dbReference type="SMART" id="SM00950">
    <property type="entry name" value="Piwi"/>
    <property type="match status" value="1"/>
</dbReference>
<dbReference type="GeneID" id="5544765"/>
<dbReference type="PANTHER" id="PTHR22891">
    <property type="entry name" value="EUKARYOTIC TRANSLATION INITIATION FACTOR 2C"/>
    <property type="match status" value="1"/>
</dbReference>
<dbReference type="AlphaFoldDB" id="A7TMA9"/>
<feature type="region of interest" description="Disordered" evidence="1">
    <location>
        <begin position="837"/>
        <end position="869"/>
    </location>
</feature>
<dbReference type="InParanoid" id="A7TMA9"/>
<dbReference type="InterPro" id="IPR040588">
    <property type="entry name" value="AGO_N"/>
</dbReference>
<dbReference type="SUPFAM" id="SSF53098">
    <property type="entry name" value="Ribonuclease H-like"/>
    <property type="match status" value="1"/>
</dbReference>
<dbReference type="Gene3D" id="3.40.50.2300">
    <property type="match status" value="1"/>
</dbReference>
<proteinExistence type="evidence at protein level"/>
<dbReference type="InterPro" id="IPR036397">
    <property type="entry name" value="RNaseH_sf"/>
</dbReference>
<dbReference type="InterPro" id="IPR012337">
    <property type="entry name" value="RNaseH-like_sf"/>
</dbReference>
<dbReference type="KEGG" id="vpo:Kpol_520p25"/>
<evidence type="ECO:0000256" key="1">
    <source>
        <dbReference type="SAM" id="MobiDB-lite"/>
    </source>
</evidence>
<feature type="region of interest" description="Disordered" evidence="1">
    <location>
        <begin position="1"/>
        <end position="194"/>
    </location>
</feature>
<evidence type="ECO:0008006" key="8">
    <source>
        <dbReference type="Google" id="ProtNLM"/>
    </source>
</evidence>
<dbReference type="PDBsum" id="5THE"/>
<dbReference type="PDBsum" id="4F1N"/>
<sequence>MATLKPDTQIIAGNAAETEKPIVKKSSSSKPDAGDGEVESKPKKDKKKSKKENSDGKDETSTAKKTKKSKNTKKSKDKTESSSTEKLDETSTSESPSEESSEKPKKSKKSKKKSSEGNENVEANSENVKEKPEKKKKSKKSSKESTPETESENVETKSEKKKKSKKPKKSSKESTPEPNSSTSTEQSSEAKSQSFGFKYSDKVFDLTEKTVDQPKEDTHAIYKVENRHDYGTKGTKVDILTNHILLAVGNDVPTEKIDKELVPKLDGWWKTAFIFTYHIDFKPQQKGPPRRGKPVPPQELSKPKKYELIEALLDEDEILYKYRDRIAFNGEDTIYSHVPLEEFTLFDGCWEVSNKQKKKVVPGMGAPSNKASLQKKIDPELEEMVSQITLKFSGKVGLKDIYNDTTTQDTEVQESRMSAIDKTCLLSLLGAKFMSTDDLIFQVQGNKFFIFNNFAKAIPFQIGGYLLQGFTVSLTHVYGGVALNTVSVPAPFIKHTKYLPGDPRFKNNEKEQFTLMDWIIECYHQSKAIRDIRYNPKTAPPPSVKDLNYFVEKNTDISALLKGLKVYRPYINYSINKDGTPKPPRKRSSKGIVGFTRESAVSMRFNVLESSLKKNSAPKPNEKPININTIDYFKRKYDITLKYPDMKLVNLGGKNDVVPPECLTIVPGQKLKGQIFDTKTYIDFSAIRPTEKFDLISRLSMPAIKRGLTDSEKEESSAPHNSAYQFMRVPSRILDAPVVQFKESTFEYKDKSYGTKHEESKGNWNMKGHQFISTPAKQVNLRAIFINNANTAPPASMESELDISMDKFASDVKQLGVDFNVSGKPILINQFGPPIKKFQGGGRGGRGGRGSRGGRGGRGAPSGPPTFETSPGEISLLNLLENIPSNTYILYVLRRGNDSAVYDRLKYITDLKFGALNSCVVWDNFKKNSIQYNSNVVMKMNLKLLGSNHSLSIENNKLLIDKESNLPILVLGSDVTHYPEKDQNSIASLVGSYDDKFTQFPGDYMLQDGPGEEIITNVGSLMLNRLKIYQKHNNGKLPTKIMYFRDGVSVDQFSQVVKIEVKSIKESVRKFGPQLNGGNKYDPPVTCIATVKRNQVRFIPIQENAKNEKGEEVAVQSMGNVMPGTVVDRGITSVAHFDFFIQSHQALKGTGVPCHYWCLYDENQSTSDYLQEICNNLCYIFGRSTTSVKVPAPVYYADLLCTRATCFFKAGFELNMAQAPKEKGSKDQPTVSKNVLLPQVNDNIKSVMYYI</sequence>
<feature type="compositionally biased region" description="Basic residues" evidence="1">
    <location>
        <begin position="159"/>
        <end position="169"/>
    </location>
</feature>
<evidence type="ECO:0000259" key="2">
    <source>
        <dbReference type="PROSITE" id="PS50821"/>
    </source>
</evidence>
<evidence type="ECO:0000259" key="3">
    <source>
        <dbReference type="PROSITE" id="PS50822"/>
    </source>
</evidence>
<reference evidence="6" key="2">
    <citation type="journal article" date="2012" name="Nature">
        <title>Structure of yeast Argonaute with guide RNA.</title>
        <authorList>
            <person name="Nakanishi K."/>
            <person name="Weinberg D.E."/>
            <person name="Bartel D.P."/>
            <person name="Patel D.J."/>
        </authorList>
    </citation>
    <scope>X-RAY CRYSTALLOGRAPHY (3.19 ANGSTROMS) OF 207-1251</scope>
</reference>
<dbReference type="STRING" id="436907.A7TMA9"/>
<dbReference type="EvolutionaryTrace" id="A7TMA9"/>
<keyword evidence="6 7" id="KW-0002">3D-structure</keyword>
<dbReference type="Gene3D" id="2.170.260.10">
    <property type="entry name" value="paz domain"/>
    <property type="match status" value="1"/>
</dbReference>
<dbReference type="PDB" id="5THE">
    <property type="method" value="X-ray"/>
    <property type="resolution" value="2.10 A"/>
    <property type="chains" value="A/C/E/G=221-241, A/C/E/G=728-1251"/>
</dbReference>
<dbReference type="SMR" id="A7TMA9"/>
<reference evidence="7" key="3">
    <citation type="journal article" date="2018" name="J. Biol. Chem.">
        <title>Structural and functional analyses reveal the contributions of the C- and N-lobes of Argonaute protein to selectivity of RNA target cleavage.</title>
        <authorList>
            <person name="Dayeh D.M."/>
            <person name="Kruithoff B.C."/>
            <person name="Nakanishi K."/>
        </authorList>
    </citation>
    <scope>X-RAY CRYSTALLOGRAPHY (2.10 ANGSTROMS) OF 221-241 AND 728-1251</scope>
</reference>
<feature type="domain" description="PAZ" evidence="2">
    <location>
        <begin position="546"/>
        <end position="667"/>
    </location>
</feature>
<dbReference type="CDD" id="cd02846">
    <property type="entry name" value="PAZ_argonaute_like"/>
    <property type="match status" value="1"/>
</dbReference>
<dbReference type="PDB" id="4F1N">
    <property type="method" value="X-ray"/>
    <property type="resolution" value="3.19 A"/>
    <property type="chains" value="A/B=207-1251"/>
</dbReference>
<accession>A7TMA9</accession>